<proteinExistence type="predicted"/>
<evidence type="ECO:0000256" key="1">
    <source>
        <dbReference type="SAM" id="MobiDB-lite"/>
    </source>
</evidence>
<dbReference type="InterPro" id="IPR021257">
    <property type="entry name" value="DUF2809"/>
</dbReference>
<name>A0A919UXS6_9ACTN</name>
<feature type="compositionally biased region" description="Low complexity" evidence="1">
    <location>
        <begin position="148"/>
        <end position="163"/>
    </location>
</feature>
<organism evidence="2 3">
    <name type="scientific">Sphaerisporangium rufum</name>
    <dbReference type="NCBI Taxonomy" id="1381558"/>
    <lineage>
        <taxon>Bacteria</taxon>
        <taxon>Bacillati</taxon>
        <taxon>Actinomycetota</taxon>
        <taxon>Actinomycetes</taxon>
        <taxon>Streptosporangiales</taxon>
        <taxon>Streptosporangiaceae</taxon>
        <taxon>Sphaerisporangium</taxon>
    </lineage>
</organism>
<dbReference type="Pfam" id="PF10990">
    <property type="entry name" value="DUF2809"/>
    <property type="match status" value="1"/>
</dbReference>
<keyword evidence="3" id="KW-1185">Reference proteome</keyword>
<dbReference type="EMBL" id="BOOU01000014">
    <property type="protein sequence ID" value="GII76154.1"/>
    <property type="molecule type" value="Genomic_DNA"/>
</dbReference>
<dbReference type="Proteomes" id="UP000655287">
    <property type="component" value="Unassembled WGS sequence"/>
</dbReference>
<feature type="region of interest" description="Disordered" evidence="1">
    <location>
        <begin position="115"/>
        <end position="170"/>
    </location>
</feature>
<sequence length="170" mass="17378">MLALSAALGTVAAALVLRAVVAGPVAKYGGDALYTVLLYTLAVTAAPRIRPATAAALSLLASWAVEFAQLTGVPAQLSAQSPLARLVLGSTFNPPDLAWYAAGAALAWAVHTAATRPRPGGHESIRPTHARTRPGHDDARPAHDPDNAWTTRGHGGARTAAGRDGARPDG</sequence>
<gene>
    <name evidence="2" type="ORF">Sru01_11360</name>
</gene>
<dbReference type="AlphaFoldDB" id="A0A919UXS6"/>
<feature type="compositionally biased region" description="Basic and acidic residues" evidence="1">
    <location>
        <begin position="134"/>
        <end position="146"/>
    </location>
</feature>
<evidence type="ECO:0008006" key="4">
    <source>
        <dbReference type="Google" id="ProtNLM"/>
    </source>
</evidence>
<reference evidence="2" key="1">
    <citation type="submission" date="2021-01" db="EMBL/GenBank/DDBJ databases">
        <title>Whole genome shotgun sequence of Sphaerisporangium rufum NBRC 109079.</title>
        <authorList>
            <person name="Komaki H."/>
            <person name="Tamura T."/>
        </authorList>
    </citation>
    <scope>NUCLEOTIDE SEQUENCE</scope>
    <source>
        <strain evidence="2">NBRC 109079</strain>
    </source>
</reference>
<protein>
    <recommendedName>
        <fullName evidence="4">DUF2809 domain-containing protein</fullName>
    </recommendedName>
</protein>
<comment type="caution">
    <text evidence="2">The sequence shown here is derived from an EMBL/GenBank/DDBJ whole genome shotgun (WGS) entry which is preliminary data.</text>
</comment>
<evidence type="ECO:0000313" key="2">
    <source>
        <dbReference type="EMBL" id="GII76154.1"/>
    </source>
</evidence>
<accession>A0A919UXS6</accession>
<evidence type="ECO:0000313" key="3">
    <source>
        <dbReference type="Proteomes" id="UP000655287"/>
    </source>
</evidence>